<comment type="function">
    <text evidence="2">Participates in the folding of proteins containing disulfide bonds, may be involved in glycosylation, prolyl hydroxylation and triglyceride transfer.</text>
</comment>
<dbReference type="Gene3D" id="3.40.30.10">
    <property type="entry name" value="Glutaredoxin"/>
    <property type="match status" value="4"/>
</dbReference>
<dbReference type="CDD" id="cd02982">
    <property type="entry name" value="PDI_b'_family"/>
    <property type="match status" value="1"/>
</dbReference>
<dbReference type="PANTHER" id="PTHR18929">
    <property type="entry name" value="PROTEIN DISULFIDE ISOMERASE"/>
    <property type="match status" value="1"/>
</dbReference>
<dbReference type="PROSITE" id="PS51352">
    <property type="entry name" value="THIOREDOXIN_2"/>
    <property type="match status" value="2"/>
</dbReference>
<dbReference type="Proteomes" id="UP000078576">
    <property type="component" value="Unassembled WGS sequence"/>
</dbReference>
<evidence type="ECO:0000256" key="2">
    <source>
        <dbReference type="ARBA" id="ARBA00002692"/>
    </source>
</evidence>
<evidence type="ECO:0000256" key="10">
    <source>
        <dbReference type="SAM" id="MobiDB-lite"/>
    </source>
</evidence>
<evidence type="ECO:0000256" key="8">
    <source>
        <dbReference type="ARBA" id="ARBA00023284"/>
    </source>
</evidence>
<sequence length="494" mass="54418">MSSRGHQSQLKCSHGPQLNHVTDIYYSRHCQTFAPKYEAAAKTLIEQNIDVKLAKVDCTRHTAFCQEYMIRAYPTLKIFKGGQELYHDYDGPRRASAIVEFVTKQLLPTVSVLTGKPQHDAFLAKERDEVVLIGYFSPDDTSSNATLAAAAEKLHEDIPIGVTSDSAAAAAAGVSFPAIVMHKPNDEGKVVYTGAFDDVEAIKTFAKTSYTPLIGELGQDTWRTYVSGAKGPSAFVFARTDAERKKLMDELRPLAKKVKGSVSFATAEVPDFAGFAGYLHLENSAEKDFPAFAIYDGLRKRKYPFAVQGKGEELTAGRIGQFIDDFLGGRLAPAVRSEPVPSSQSGPVTTVVANSFDDVVLDDSRDVLLYYFREDCPYCQGLNPIYQKLAEAYKAEDKVVIAKMDIMKNDLTEDVPYIPYVKLYKAGDKASPLLYQGQRTLQDMTNFLKDNGRHGAEPVHEQDTLGSEGGAQMPLTHEEAPQGVTPVKHIHDEL</sequence>
<dbReference type="Pfam" id="PF00085">
    <property type="entry name" value="Thioredoxin"/>
    <property type="match status" value="2"/>
</dbReference>
<evidence type="ECO:0000256" key="1">
    <source>
        <dbReference type="ARBA" id="ARBA00001182"/>
    </source>
</evidence>
<dbReference type="OrthoDB" id="427280at2759"/>
<dbReference type="CDD" id="cd02961">
    <property type="entry name" value="PDI_a_family"/>
    <property type="match status" value="1"/>
</dbReference>
<dbReference type="Pfam" id="PF13848">
    <property type="entry name" value="Thioredoxin_6"/>
    <property type="match status" value="1"/>
</dbReference>
<evidence type="ECO:0000256" key="7">
    <source>
        <dbReference type="ARBA" id="ARBA00023235"/>
    </source>
</evidence>
<dbReference type="CDD" id="cd02995">
    <property type="entry name" value="PDI_a_PDI_a'_C"/>
    <property type="match status" value="1"/>
</dbReference>
<accession>A0A194UP09</accession>
<dbReference type="STRING" id="694573.A0A194UP09"/>
<evidence type="ECO:0000256" key="9">
    <source>
        <dbReference type="ARBA" id="ARBA00039846"/>
    </source>
</evidence>
<dbReference type="GO" id="GO:0005788">
    <property type="term" value="C:endoplasmic reticulum lumen"/>
    <property type="evidence" value="ECO:0007669"/>
    <property type="project" value="UniProtKB-SubCell"/>
</dbReference>
<evidence type="ECO:0000313" key="13">
    <source>
        <dbReference type="Proteomes" id="UP000078576"/>
    </source>
</evidence>
<dbReference type="InterPro" id="IPR036249">
    <property type="entry name" value="Thioredoxin-like_sf"/>
</dbReference>
<evidence type="ECO:0000256" key="4">
    <source>
        <dbReference type="ARBA" id="ARBA00006347"/>
    </source>
</evidence>
<name>A0A194UP09_CYTMA</name>
<evidence type="ECO:0000256" key="3">
    <source>
        <dbReference type="ARBA" id="ARBA00004319"/>
    </source>
</evidence>
<dbReference type="GO" id="GO:0034976">
    <property type="term" value="P:response to endoplasmic reticulum stress"/>
    <property type="evidence" value="ECO:0007669"/>
    <property type="project" value="TreeGrafter"/>
</dbReference>
<organism evidence="12 13">
    <name type="scientific">Cytospora mali</name>
    <name type="common">Apple Valsa canker fungus</name>
    <name type="synonym">Valsa mali</name>
    <dbReference type="NCBI Taxonomy" id="578113"/>
    <lineage>
        <taxon>Eukaryota</taxon>
        <taxon>Fungi</taxon>
        <taxon>Dikarya</taxon>
        <taxon>Ascomycota</taxon>
        <taxon>Pezizomycotina</taxon>
        <taxon>Sordariomycetes</taxon>
        <taxon>Sordariomycetidae</taxon>
        <taxon>Diaporthales</taxon>
        <taxon>Cytosporaceae</taxon>
        <taxon>Cytospora</taxon>
    </lineage>
</organism>
<evidence type="ECO:0000256" key="6">
    <source>
        <dbReference type="ARBA" id="ARBA00022824"/>
    </source>
</evidence>
<dbReference type="EC" id="5.3.4.1" evidence="5"/>
<evidence type="ECO:0000259" key="11">
    <source>
        <dbReference type="PROSITE" id="PS51352"/>
    </source>
</evidence>
<dbReference type="EMBL" id="KN714668">
    <property type="protein sequence ID" value="KUI53381.1"/>
    <property type="molecule type" value="Genomic_DNA"/>
</dbReference>
<dbReference type="CDD" id="cd02981">
    <property type="entry name" value="PDI_b_family"/>
    <property type="match status" value="1"/>
</dbReference>
<reference evidence="13" key="1">
    <citation type="submission" date="2014-12" db="EMBL/GenBank/DDBJ databases">
        <title>Genome Sequence of Valsa Canker Pathogens Uncovers a Specific Adaption of Colonization on Woody Bark.</title>
        <authorList>
            <person name="Yin Z."/>
            <person name="Liu H."/>
            <person name="Gao X."/>
            <person name="Li Z."/>
            <person name="Song N."/>
            <person name="Ke X."/>
            <person name="Dai Q."/>
            <person name="Wu Y."/>
            <person name="Sun Y."/>
            <person name="Xu J.-R."/>
            <person name="Kang Z.K."/>
            <person name="Wang L."/>
            <person name="Huang L."/>
        </authorList>
    </citation>
    <scope>NUCLEOTIDE SEQUENCE [LARGE SCALE GENOMIC DNA]</scope>
    <source>
        <strain evidence="13">SXYL134</strain>
    </source>
</reference>
<keyword evidence="8" id="KW-0676">Redox-active center</keyword>
<gene>
    <name evidence="12" type="ORF">VP1G_00691</name>
</gene>
<dbReference type="InterPro" id="IPR013766">
    <property type="entry name" value="Thioredoxin_domain"/>
</dbReference>
<evidence type="ECO:0000313" key="12">
    <source>
        <dbReference type="EMBL" id="KUI53381.1"/>
    </source>
</evidence>
<feature type="domain" description="Thioredoxin" evidence="11">
    <location>
        <begin position="1"/>
        <end position="107"/>
    </location>
</feature>
<keyword evidence="13" id="KW-1185">Reference proteome</keyword>
<dbReference type="GO" id="GO:0003756">
    <property type="term" value="F:protein disulfide isomerase activity"/>
    <property type="evidence" value="ECO:0007669"/>
    <property type="project" value="UniProtKB-EC"/>
</dbReference>
<proteinExistence type="inferred from homology"/>
<comment type="similarity">
    <text evidence="4">Belongs to the protein disulfide isomerase family.</text>
</comment>
<dbReference type="GO" id="GO:0006457">
    <property type="term" value="P:protein folding"/>
    <property type="evidence" value="ECO:0007669"/>
    <property type="project" value="TreeGrafter"/>
</dbReference>
<keyword evidence="7" id="KW-0413">Isomerase</keyword>
<evidence type="ECO:0000256" key="5">
    <source>
        <dbReference type="ARBA" id="ARBA00012723"/>
    </source>
</evidence>
<dbReference type="AlphaFoldDB" id="A0A194UP09"/>
<feature type="domain" description="Thioredoxin" evidence="11">
    <location>
        <begin position="326"/>
        <end position="453"/>
    </location>
</feature>
<dbReference type="SUPFAM" id="SSF52833">
    <property type="entry name" value="Thioredoxin-like"/>
    <property type="match status" value="4"/>
</dbReference>
<dbReference type="PANTHER" id="PTHR18929:SF132">
    <property type="entry name" value="PROTEIN DISULFIDE-ISOMERASE A3"/>
    <property type="match status" value="1"/>
</dbReference>
<feature type="compositionally biased region" description="Basic and acidic residues" evidence="10">
    <location>
        <begin position="450"/>
        <end position="463"/>
    </location>
</feature>
<feature type="region of interest" description="Disordered" evidence="10">
    <location>
        <begin position="450"/>
        <end position="478"/>
    </location>
</feature>
<comment type="catalytic activity">
    <reaction evidence="1">
        <text>Catalyzes the rearrangement of -S-S- bonds in proteins.</text>
        <dbReference type="EC" id="5.3.4.1"/>
    </reaction>
</comment>
<protein>
    <recommendedName>
        <fullName evidence="9">Protein disulfide-isomerase</fullName>
        <ecNumber evidence="5">5.3.4.1</ecNumber>
    </recommendedName>
</protein>
<keyword evidence="6" id="KW-0256">Endoplasmic reticulum</keyword>
<comment type="subcellular location">
    <subcellularLocation>
        <location evidence="3">Endoplasmic reticulum lumen</location>
    </subcellularLocation>
</comment>